<dbReference type="InterPro" id="IPR028564">
    <property type="entry name" value="MT_TRM10-typ"/>
</dbReference>
<dbReference type="PANTHER" id="PTHR13563:SF5">
    <property type="entry name" value="TRNA METHYLTRANSFERASE 10 HOMOLOG C"/>
    <property type="match status" value="1"/>
</dbReference>
<dbReference type="GO" id="GO:0070131">
    <property type="term" value="P:positive regulation of mitochondrial translation"/>
    <property type="evidence" value="ECO:0007669"/>
    <property type="project" value="TreeGrafter"/>
</dbReference>
<reference evidence="6" key="1">
    <citation type="submission" date="2023-07" db="EMBL/GenBank/DDBJ databases">
        <authorList>
            <consortium name="CYATHOMIX"/>
        </authorList>
    </citation>
    <scope>NUCLEOTIDE SEQUENCE</scope>
    <source>
        <strain evidence="6">N/A</strain>
    </source>
</reference>
<feature type="domain" description="SAM-dependent MTase TRM10-type" evidence="5">
    <location>
        <begin position="160"/>
        <end position="371"/>
    </location>
</feature>
<evidence type="ECO:0000256" key="1">
    <source>
        <dbReference type="ARBA" id="ARBA00022603"/>
    </source>
</evidence>
<dbReference type="GO" id="GO:0097745">
    <property type="term" value="P:mitochondrial tRNA 5'-end processing"/>
    <property type="evidence" value="ECO:0007669"/>
    <property type="project" value="TreeGrafter"/>
</dbReference>
<sequence length="436" mass="50490">MQAIRIAFRRTRACRRLFSIQSATSSSDEPTVVHKMMPSENFMKKFIKRPSHRDRLASLISEVDMFMDIFGKDSLPDFDDSTWTTFFGTWSVEERCNFLDYLRRSRTSASPSSTPEREKASNFLNKQKEERGEMVYAPDFVSLLELRGQDFRRTIDRMYGSRLLAMKRNDESLPKLVVDCRFLAEYSVVIQSSFARQIQTLHDNNWTSRLPFDITLANFRPDSRLAEIVKRHWFFHYGPPSAKAEFSPHIFAPSLTTKSIADACSVDPAEIMYISWRAKQFLPEVPPSNVRAVVLCASNDYQPWSSSVSAAQKDNITAYRIPLERYVRFERMTKVLSLSSSSSVLRSYFRGDDLGPAIRKAFVNPKREKSEIFGRNDRELFERFKAVVQEAIAKAEAEALPLSFKKKSADLPKMKKPKVHRYSREERRKMREGEAV</sequence>
<dbReference type="GO" id="GO:0000049">
    <property type="term" value="F:tRNA binding"/>
    <property type="evidence" value="ECO:0007669"/>
    <property type="project" value="TreeGrafter"/>
</dbReference>
<dbReference type="GO" id="GO:0032259">
    <property type="term" value="P:methylation"/>
    <property type="evidence" value="ECO:0007669"/>
    <property type="project" value="UniProtKB-KW"/>
</dbReference>
<dbReference type="InterPro" id="IPR038459">
    <property type="entry name" value="MT_TRM10-typ_sf"/>
</dbReference>
<dbReference type="InterPro" id="IPR007356">
    <property type="entry name" value="tRNA_m1G_MeTrfase_euk"/>
</dbReference>
<dbReference type="Gene3D" id="3.40.1280.30">
    <property type="match status" value="1"/>
</dbReference>
<protein>
    <recommendedName>
        <fullName evidence="5">SAM-dependent MTase TRM10-type domain-containing protein</fullName>
    </recommendedName>
</protein>
<keyword evidence="2" id="KW-0808">Transferase</keyword>
<evidence type="ECO:0000256" key="2">
    <source>
        <dbReference type="ARBA" id="ARBA00022679"/>
    </source>
</evidence>
<proteinExistence type="predicted"/>
<comment type="caution">
    <text evidence="6">The sequence shown here is derived from an EMBL/GenBank/DDBJ whole genome shotgun (WGS) entry which is preliminary data.</text>
</comment>
<evidence type="ECO:0000256" key="3">
    <source>
        <dbReference type="ARBA" id="ARBA00022691"/>
    </source>
</evidence>
<gene>
    <name evidence="6" type="ORF">CYNAS_LOCUS6440</name>
</gene>
<dbReference type="PANTHER" id="PTHR13563">
    <property type="entry name" value="TRNA (GUANINE-9-) METHYLTRANSFERASE"/>
    <property type="match status" value="1"/>
</dbReference>
<feature type="region of interest" description="Disordered" evidence="4">
    <location>
        <begin position="411"/>
        <end position="436"/>
    </location>
</feature>
<dbReference type="EMBL" id="CATQJL010000112">
    <property type="protein sequence ID" value="CAJ0594457.1"/>
    <property type="molecule type" value="Genomic_DNA"/>
</dbReference>
<dbReference type="GO" id="GO:0008168">
    <property type="term" value="F:methyltransferase activity"/>
    <property type="evidence" value="ECO:0007669"/>
    <property type="project" value="UniProtKB-KW"/>
</dbReference>
<dbReference type="GO" id="GO:0005739">
    <property type="term" value="C:mitochondrion"/>
    <property type="evidence" value="ECO:0007669"/>
    <property type="project" value="TreeGrafter"/>
</dbReference>
<dbReference type="Proteomes" id="UP001176961">
    <property type="component" value="Unassembled WGS sequence"/>
</dbReference>
<evidence type="ECO:0000256" key="4">
    <source>
        <dbReference type="SAM" id="MobiDB-lite"/>
    </source>
</evidence>
<feature type="compositionally biased region" description="Basic and acidic residues" evidence="4">
    <location>
        <begin position="422"/>
        <end position="436"/>
    </location>
</feature>
<dbReference type="AlphaFoldDB" id="A0AA36M1M2"/>
<name>A0AA36M1M2_CYLNA</name>
<dbReference type="PROSITE" id="PS51675">
    <property type="entry name" value="SAM_MT_TRM10"/>
    <property type="match status" value="1"/>
</dbReference>
<evidence type="ECO:0000313" key="7">
    <source>
        <dbReference type="Proteomes" id="UP001176961"/>
    </source>
</evidence>
<keyword evidence="1" id="KW-0489">Methyltransferase</keyword>
<keyword evidence="3" id="KW-0949">S-adenosyl-L-methionine</keyword>
<evidence type="ECO:0000313" key="6">
    <source>
        <dbReference type="EMBL" id="CAJ0594457.1"/>
    </source>
</evidence>
<organism evidence="6 7">
    <name type="scientific">Cylicocyclus nassatus</name>
    <name type="common">Nematode worm</name>
    <dbReference type="NCBI Taxonomy" id="53992"/>
    <lineage>
        <taxon>Eukaryota</taxon>
        <taxon>Metazoa</taxon>
        <taxon>Ecdysozoa</taxon>
        <taxon>Nematoda</taxon>
        <taxon>Chromadorea</taxon>
        <taxon>Rhabditida</taxon>
        <taxon>Rhabditina</taxon>
        <taxon>Rhabditomorpha</taxon>
        <taxon>Strongyloidea</taxon>
        <taxon>Strongylidae</taxon>
        <taxon>Cylicocyclus</taxon>
    </lineage>
</organism>
<keyword evidence="7" id="KW-1185">Reference proteome</keyword>
<accession>A0AA36M1M2</accession>
<evidence type="ECO:0000259" key="5">
    <source>
        <dbReference type="PROSITE" id="PS51675"/>
    </source>
</evidence>
<dbReference type="GO" id="GO:0005654">
    <property type="term" value="C:nucleoplasm"/>
    <property type="evidence" value="ECO:0007669"/>
    <property type="project" value="TreeGrafter"/>
</dbReference>